<feature type="transmembrane region" description="Helical" evidence="8">
    <location>
        <begin position="389"/>
        <end position="408"/>
    </location>
</feature>
<keyword evidence="11" id="KW-1185">Reference proteome</keyword>
<feature type="transmembrane region" description="Helical" evidence="8">
    <location>
        <begin position="164"/>
        <end position="186"/>
    </location>
</feature>
<evidence type="ECO:0000256" key="7">
    <source>
        <dbReference type="ARBA" id="ARBA00023136"/>
    </source>
</evidence>
<dbReference type="SUPFAM" id="SSF103473">
    <property type="entry name" value="MFS general substrate transporter"/>
    <property type="match status" value="1"/>
</dbReference>
<name>D9SSS7_CLOC7</name>
<dbReference type="EMBL" id="CP002160">
    <property type="protein sequence ID" value="ADL52589.1"/>
    <property type="molecule type" value="Genomic_DNA"/>
</dbReference>
<keyword evidence="4" id="KW-0997">Cell inner membrane</keyword>
<dbReference type="STRING" id="573061.Clocel_2894"/>
<dbReference type="InterPro" id="IPR024989">
    <property type="entry name" value="MFS_assoc_dom"/>
</dbReference>
<feature type="transmembrane region" description="Helical" evidence="8">
    <location>
        <begin position="12"/>
        <end position="35"/>
    </location>
</feature>
<dbReference type="RefSeq" id="WP_010075682.1">
    <property type="nucleotide sequence ID" value="NC_014393.1"/>
</dbReference>
<keyword evidence="7 8" id="KW-0472">Membrane</keyword>
<dbReference type="AlphaFoldDB" id="D9SSS7"/>
<evidence type="ECO:0000256" key="1">
    <source>
        <dbReference type="ARBA" id="ARBA00004429"/>
    </source>
</evidence>
<dbReference type="PANTHER" id="PTHR23522">
    <property type="entry name" value="BLL5896 PROTEIN"/>
    <property type="match status" value="1"/>
</dbReference>
<protein>
    <submittedName>
        <fullName evidence="10">Major facilitator superfamily MFS_1</fullName>
    </submittedName>
</protein>
<evidence type="ECO:0000256" key="6">
    <source>
        <dbReference type="ARBA" id="ARBA00022989"/>
    </source>
</evidence>
<evidence type="ECO:0000256" key="2">
    <source>
        <dbReference type="ARBA" id="ARBA00022448"/>
    </source>
</evidence>
<organism evidence="10 11">
    <name type="scientific">Clostridium cellulovorans (strain ATCC 35296 / DSM 3052 / OCM 3 / 743B)</name>
    <dbReference type="NCBI Taxonomy" id="573061"/>
    <lineage>
        <taxon>Bacteria</taxon>
        <taxon>Bacillati</taxon>
        <taxon>Bacillota</taxon>
        <taxon>Clostridia</taxon>
        <taxon>Eubacteriales</taxon>
        <taxon>Clostridiaceae</taxon>
        <taxon>Clostridium</taxon>
    </lineage>
</organism>
<feature type="transmembrane region" description="Helical" evidence="8">
    <location>
        <begin position="299"/>
        <end position="316"/>
    </location>
</feature>
<keyword evidence="2" id="KW-0813">Transport</keyword>
<feature type="transmembrane region" description="Helical" evidence="8">
    <location>
        <begin position="235"/>
        <end position="257"/>
    </location>
</feature>
<keyword evidence="6 8" id="KW-1133">Transmembrane helix</keyword>
<feature type="transmembrane region" description="Helical" evidence="8">
    <location>
        <begin position="86"/>
        <end position="106"/>
    </location>
</feature>
<dbReference type="GO" id="GO:0015528">
    <property type="term" value="F:lactose:proton symporter activity"/>
    <property type="evidence" value="ECO:0007669"/>
    <property type="project" value="TreeGrafter"/>
</dbReference>
<dbReference type="Pfam" id="PF12832">
    <property type="entry name" value="MFS_1_like"/>
    <property type="match status" value="1"/>
</dbReference>
<feature type="transmembrane region" description="Helical" evidence="8">
    <location>
        <begin position="269"/>
        <end position="287"/>
    </location>
</feature>
<dbReference type="GO" id="GO:0005886">
    <property type="term" value="C:plasma membrane"/>
    <property type="evidence" value="ECO:0007669"/>
    <property type="project" value="UniProtKB-SubCell"/>
</dbReference>
<evidence type="ECO:0000256" key="4">
    <source>
        <dbReference type="ARBA" id="ARBA00022519"/>
    </source>
</evidence>
<keyword evidence="3" id="KW-1003">Cell membrane</keyword>
<accession>D9SSS7</accession>
<dbReference type="HOGENOM" id="CLU_013133_6_1_9"/>
<dbReference type="Gene3D" id="1.20.1250.20">
    <property type="entry name" value="MFS general substrate transporter like domains"/>
    <property type="match status" value="2"/>
</dbReference>
<feature type="transmembrane region" description="Helical" evidence="8">
    <location>
        <begin position="136"/>
        <end position="158"/>
    </location>
</feature>
<evidence type="ECO:0000313" key="11">
    <source>
        <dbReference type="Proteomes" id="UP000002730"/>
    </source>
</evidence>
<dbReference type="Proteomes" id="UP000002730">
    <property type="component" value="Chromosome"/>
</dbReference>
<dbReference type="InterPro" id="IPR036259">
    <property type="entry name" value="MFS_trans_sf"/>
</dbReference>
<comment type="subcellular location">
    <subcellularLocation>
        <location evidence="1">Cell inner membrane</location>
        <topology evidence="1">Multi-pass membrane protein</topology>
    </subcellularLocation>
</comment>
<feature type="transmembrane region" description="Helical" evidence="8">
    <location>
        <begin position="359"/>
        <end position="383"/>
    </location>
</feature>
<dbReference type="OrthoDB" id="1910279at2"/>
<evidence type="ECO:0000313" key="10">
    <source>
        <dbReference type="EMBL" id="ADL52589.1"/>
    </source>
</evidence>
<reference evidence="10 11" key="1">
    <citation type="submission" date="2010-08" db="EMBL/GenBank/DDBJ databases">
        <title>Complete sequence of Clostridium cellulovorans 743B.</title>
        <authorList>
            <consortium name="US DOE Joint Genome Institute"/>
            <person name="Lucas S."/>
            <person name="Copeland A."/>
            <person name="Lapidus A."/>
            <person name="Cheng J.-F."/>
            <person name="Bruce D."/>
            <person name="Goodwin L."/>
            <person name="Pitluck S."/>
            <person name="Chertkov O."/>
            <person name="Detter J.C."/>
            <person name="Han C."/>
            <person name="Tapia R."/>
            <person name="Land M."/>
            <person name="Hauser L."/>
            <person name="Chang Y.-J."/>
            <person name="Jeffries C."/>
            <person name="Kyrpides N."/>
            <person name="Ivanova N."/>
            <person name="Mikhailova N."/>
            <person name="Hemme C.L."/>
            <person name="Woyke T."/>
        </authorList>
    </citation>
    <scope>NUCLEOTIDE SEQUENCE [LARGE SCALE GENOMIC DNA]</scope>
    <source>
        <strain evidence="11">ATCC 35296 / DSM 3052 / OCM 3 / 743B</strain>
    </source>
</reference>
<dbReference type="PANTHER" id="PTHR23522:SF10">
    <property type="entry name" value="3-PHENYLPROPIONIC ACID TRANSPORTER-RELATED"/>
    <property type="match status" value="1"/>
</dbReference>
<feature type="transmembrane region" description="Helical" evidence="8">
    <location>
        <begin position="322"/>
        <end position="347"/>
    </location>
</feature>
<feature type="domain" description="Major facilitator superfamily associated" evidence="9">
    <location>
        <begin position="33"/>
        <end position="389"/>
    </location>
</feature>
<dbReference type="KEGG" id="ccb:Clocel_2894"/>
<keyword evidence="5 8" id="KW-0812">Transmembrane</keyword>
<proteinExistence type="predicted"/>
<evidence type="ECO:0000256" key="5">
    <source>
        <dbReference type="ARBA" id="ARBA00022692"/>
    </source>
</evidence>
<sequence>MENETQFIKRYFSLGYLANTMANTMLNSCFVLFFTANKGFSASQISLILGLSPIIALPTFFIWGAIIDKTKKLIFFSRLVSAGNIITLLAFFFVNNFVGIFILSIIRSIIMQPNSALNEEYILVLSKRPNVEYGKIRVCSTIGYGISGILVPIILSIVDVSKGFLAGIFVVFLSFSIMMFVPEITTPSGTGSLRKRKDNEEIRDTDEIAVGEKESDEKEKPSLGTIIELVKNKEFIRYLVIYCALWGTLSAASNYGSQVIMIDLGASKRLITMMPLFLVSFEILILYFGNKFIKVKNSYTILTIALIILSLRWILIANTKSYIVILILTLVHGMTTGLVIPIHNGLVGKMIPKHQVSTAFLTAAILAATILPGLLNIICGYAIKTFGTSFFGYFYLSLTTIALILVIPKTIEEKMKLKINKVN</sequence>
<dbReference type="eggNOG" id="COG2211">
    <property type="taxonomic scope" value="Bacteria"/>
</dbReference>
<feature type="transmembrane region" description="Helical" evidence="8">
    <location>
        <begin position="47"/>
        <end position="66"/>
    </location>
</feature>
<dbReference type="GO" id="GO:0030395">
    <property type="term" value="F:lactose binding"/>
    <property type="evidence" value="ECO:0007669"/>
    <property type="project" value="TreeGrafter"/>
</dbReference>
<evidence type="ECO:0000259" key="9">
    <source>
        <dbReference type="Pfam" id="PF12832"/>
    </source>
</evidence>
<evidence type="ECO:0000256" key="3">
    <source>
        <dbReference type="ARBA" id="ARBA00022475"/>
    </source>
</evidence>
<evidence type="ECO:0000256" key="8">
    <source>
        <dbReference type="SAM" id="Phobius"/>
    </source>
</evidence>
<gene>
    <name evidence="10" type="ordered locus">Clocel_2894</name>
</gene>